<evidence type="ECO:0000256" key="4">
    <source>
        <dbReference type="ARBA" id="ARBA00022679"/>
    </source>
</evidence>
<keyword evidence="6 8" id="KW-1133">Transmembrane helix</keyword>
<accession>A0A222MZ02</accession>
<comment type="subcellular location">
    <subcellularLocation>
        <location evidence="1">Cell inner membrane</location>
        <topology evidence="1">Multi-pass membrane protein</topology>
    </subcellularLocation>
</comment>
<evidence type="ECO:0000256" key="6">
    <source>
        <dbReference type="ARBA" id="ARBA00022989"/>
    </source>
</evidence>
<keyword evidence="4 11" id="KW-0808">Transferase</keyword>
<dbReference type="InterPro" id="IPR058130">
    <property type="entry name" value="PEA_transf_C"/>
</dbReference>
<dbReference type="EMBL" id="CP022347">
    <property type="protein sequence ID" value="ASQ31079.1"/>
    <property type="molecule type" value="Genomic_DNA"/>
</dbReference>
<evidence type="ECO:0000256" key="1">
    <source>
        <dbReference type="ARBA" id="ARBA00004429"/>
    </source>
</evidence>
<dbReference type="NCBIfam" id="NF028537">
    <property type="entry name" value="P_eth_NH2_trans"/>
    <property type="match status" value="1"/>
</dbReference>
<dbReference type="Gene3D" id="3.40.720.10">
    <property type="entry name" value="Alkaline Phosphatase, subunit A"/>
    <property type="match status" value="1"/>
</dbReference>
<dbReference type="InterPro" id="IPR040423">
    <property type="entry name" value="PEA_transferase"/>
</dbReference>
<evidence type="ECO:0000313" key="11">
    <source>
        <dbReference type="EMBL" id="ASQ31079.1"/>
    </source>
</evidence>
<keyword evidence="5 8" id="KW-0812">Transmembrane</keyword>
<keyword evidence="3" id="KW-0997">Cell inner membrane</keyword>
<gene>
    <name evidence="11" type="primary">eptC</name>
    <name evidence="11" type="ORF">CAV_1469</name>
</gene>
<evidence type="ECO:0000256" key="3">
    <source>
        <dbReference type="ARBA" id="ARBA00022519"/>
    </source>
</evidence>
<keyword evidence="12" id="KW-1185">Reference proteome</keyword>
<evidence type="ECO:0000259" key="9">
    <source>
        <dbReference type="Pfam" id="PF00884"/>
    </source>
</evidence>
<dbReference type="CDD" id="cd16017">
    <property type="entry name" value="LptA"/>
    <property type="match status" value="1"/>
</dbReference>
<dbReference type="InterPro" id="IPR000917">
    <property type="entry name" value="Sulfatase_N"/>
</dbReference>
<reference evidence="11 12" key="1">
    <citation type="submission" date="2017-07" db="EMBL/GenBank/DDBJ databases">
        <title>Analysis of two Campylobacter avium genomes and identification of a novel hippuricase gene.</title>
        <authorList>
            <person name="Miller W.G."/>
            <person name="Chapman M.H."/>
            <person name="Yee E."/>
            <person name="Revez J."/>
            <person name="Bono J.L."/>
            <person name="Rossi M."/>
        </authorList>
    </citation>
    <scope>NUCLEOTIDE SEQUENCE [LARGE SCALE GENOMIC DNA]</scope>
    <source>
        <strain evidence="11 12">LMG 24591</strain>
    </source>
</reference>
<dbReference type="InterPro" id="IPR017850">
    <property type="entry name" value="Alkaline_phosphatase_core_sf"/>
</dbReference>
<name>A0A222MZ02_9BACT</name>
<evidence type="ECO:0000256" key="8">
    <source>
        <dbReference type="SAM" id="Phobius"/>
    </source>
</evidence>
<evidence type="ECO:0000256" key="2">
    <source>
        <dbReference type="ARBA" id="ARBA00022475"/>
    </source>
</evidence>
<dbReference type="Pfam" id="PF08019">
    <property type="entry name" value="EptA_B_N"/>
    <property type="match status" value="1"/>
</dbReference>
<evidence type="ECO:0000313" key="12">
    <source>
        <dbReference type="Proteomes" id="UP000201169"/>
    </source>
</evidence>
<dbReference type="KEGG" id="cavi:CAV_1469"/>
<evidence type="ECO:0000256" key="5">
    <source>
        <dbReference type="ARBA" id="ARBA00022692"/>
    </source>
</evidence>
<feature type="transmembrane region" description="Helical" evidence="8">
    <location>
        <begin position="68"/>
        <end position="90"/>
    </location>
</feature>
<feature type="domain" description="Phosphoethanolamine transferase N-terminal" evidence="10">
    <location>
        <begin position="50"/>
        <end position="196"/>
    </location>
</feature>
<feature type="transmembrane region" description="Helical" evidence="8">
    <location>
        <begin position="142"/>
        <end position="164"/>
    </location>
</feature>
<dbReference type="OrthoDB" id="9786870at2"/>
<dbReference type="GO" id="GO:0016776">
    <property type="term" value="F:phosphotransferase activity, phosphate group as acceptor"/>
    <property type="evidence" value="ECO:0007669"/>
    <property type="project" value="TreeGrafter"/>
</dbReference>
<feature type="domain" description="Sulfatase N-terminal" evidence="9">
    <location>
        <begin position="223"/>
        <end position="495"/>
    </location>
</feature>
<dbReference type="Pfam" id="PF00884">
    <property type="entry name" value="Sulfatase"/>
    <property type="match status" value="1"/>
</dbReference>
<proteinExistence type="predicted"/>
<protein>
    <submittedName>
        <fullName evidence="11">Phosphoethanolamine transferase</fullName>
    </submittedName>
</protein>
<keyword evidence="7 8" id="KW-0472">Membrane</keyword>
<evidence type="ECO:0000256" key="7">
    <source>
        <dbReference type="ARBA" id="ARBA00023136"/>
    </source>
</evidence>
<dbReference type="GO" id="GO:0009244">
    <property type="term" value="P:lipopolysaccharide core region biosynthetic process"/>
    <property type="evidence" value="ECO:0007669"/>
    <property type="project" value="TreeGrafter"/>
</dbReference>
<dbReference type="AlphaFoldDB" id="A0A222MZ02"/>
<dbReference type="PANTHER" id="PTHR30443:SF0">
    <property type="entry name" value="PHOSPHOETHANOLAMINE TRANSFERASE EPTA"/>
    <property type="match status" value="1"/>
</dbReference>
<dbReference type="GO" id="GO:0005886">
    <property type="term" value="C:plasma membrane"/>
    <property type="evidence" value="ECO:0007669"/>
    <property type="project" value="UniProtKB-SubCell"/>
</dbReference>
<feature type="transmembrane region" description="Helical" evidence="8">
    <location>
        <begin position="39"/>
        <end position="62"/>
    </location>
</feature>
<feature type="transmembrane region" description="Helical" evidence="8">
    <location>
        <begin position="111"/>
        <end position="130"/>
    </location>
</feature>
<evidence type="ECO:0000259" key="10">
    <source>
        <dbReference type="Pfam" id="PF08019"/>
    </source>
</evidence>
<dbReference type="Proteomes" id="UP000201169">
    <property type="component" value="Chromosome"/>
</dbReference>
<organism evidence="11 12">
    <name type="scientific">Campylobacter avium LMG 24591</name>
    <dbReference type="NCBI Taxonomy" id="522484"/>
    <lineage>
        <taxon>Bacteria</taxon>
        <taxon>Pseudomonadati</taxon>
        <taxon>Campylobacterota</taxon>
        <taxon>Epsilonproteobacteria</taxon>
        <taxon>Campylobacterales</taxon>
        <taxon>Campylobacteraceae</taxon>
        <taxon>Campylobacter</taxon>
    </lineage>
</organism>
<dbReference type="RefSeq" id="WP_094325890.1">
    <property type="nucleotide sequence ID" value="NZ_CP022347.1"/>
</dbReference>
<sequence length="514" mass="59945">MFKLKISWLSLTLLSTLAISLINFKAFFIAYENFSQDKFLLTVFLFLSYFCLAYIILAILFFRYVLKFFLILFLITSLISFYFLHFYGVLIDPTMIKNAMNTDKKEVLDLLSLKAFLFILLALFLSYLIFKLEIVYPSFKKHIFIRLSSIGLAFVLFLCFFMPFSKTYVPFFRVHSYLKMYNAPFYQIYALMRCYQLELRTKKELEIISNDAFKEDNTSKKILVLVLGETARAANFSLSGYKKNDTNFYTKQINGLVYFNSVSSCGTATAISLPCMFSKSKRKDYQSFEYAENLLDIFEKTGLKITWISNNSGGCQGVCDRLDKQNVFMRSFDYDEALLDDFNTALKNLDKQNIIILHLQGSHGPAYYKRYPDEFKKFKPTCDTNELSKCTSDELINTYDNTILYTDFILKELIERLKSQKDYEVSLLYVSDHGESLGENGIYLHSMPYFMAPDTQTKVPMLFYSSNETLLQTAKKSEFLELSHDNIFSTLLGYFSISSALYEKEYDFLRKDKP</sequence>
<dbReference type="InterPro" id="IPR012549">
    <property type="entry name" value="EptA-like_N"/>
</dbReference>
<feature type="transmembrane region" description="Helical" evidence="8">
    <location>
        <begin position="6"/>
        <end position="27"/>
    </location>
</feature>
<dbReference type="SUPFAM" id="SSF53649">
    <property type="entry name" value="Alkaline phosphatase-like"/>
    <property type="match status" value="1"/>
</dbReference>
<dbReference type="PANTHER" id="PTHR30443">
    <property type="entry name" value="INNER MEMBRANE PROTEIN"/>
    <property type="match status" value="1"/>
</dbReference>
<keyword evidence="2" id="KW-1003">Cell membrane</keyword>